<gene>
    <name evidence="1" type="ORF">M5K25_020413</name>
</gene>
<reference evidence="1 2" key="1">
    <citation type="journal article" date="2024" name="Plant Biotechnol. J.">
        <title>Dendrobium thyrsiflorum genome and its molecular insights into genes involved in important horticultural traits.</title>
        <authorList>
            <person name="Chen B."/>
            <person name="Wang J.Y."/>
            <person name="Zheng P.J."/>
            <person name="Li K.L."/>
            <person name="Liang Y.M."/>
            <person name="Chen X.F."/>
            <person name="Zhang C."/>
            <person name="Zhao X."/>
            <person name="He X."/>
            <person name="Zhang G.Q."/>
            <person name="Liu Z.J."/>
            <person name="Xu Q."/>
        </authorList>
    </citation>
    <scope>NUCLEOTIDE SEQUENCE [LARGE SCALE GENOMIC DNA]</scope>
    <source>
        <strain evidence="1">GZMU011</strain>
    </source>
</reference>
<dbReference type="EMBL" id="JANQDX010000016">
    <property type="protein sequence ID" value="KAL0909537.1"/>
    <property type="molecule type" value="Genomic_DNA"/>
</dbReference>
<dbReference type="AlphaFoldDB" id="A0ABD0UGV4"/>
<protein>
    <submittedName>
        <fullName evidence="1">Uncharacterized protein</fullName>
    </submittedName>
</protein>
<proteinExistence type="predicted"/>
<name>A0ABD0UGV4_DENTH</name>
<organism evidence="1 2">
    <name type="scientific">Dendrobium thyrsiflorum</name>
    <name type="common">Pinecone-like raceme dendrobium</name>
    <name type="synonym">Orchid</name>
    <dbReference type="NCBI Taxonomy" id="117978"/>
    <lineage>
        <taxon>Eukaryota</taxon>
        <taxon>Viridiplantae</taxon>
        <taxon>Streptophyta</taxon>
        <taxon>Embryophyta</taxon>
        <taxon>Tracheophyta</taxon>
        <taxon>Spermatophyta</taxon>
        <taxon>Magnoliopsida</taxon>
        <taxon>Liliopsida</taxon>
        <taxon>Asparagales</taxon>
        <taxon>Orchidaceae</taxon>
        <taxon>Epidendroideae</taxon>
        <taxon>Malaxideae</taxon>
        <taxon>Dendrobiinae</taxon>
        <taxon>Dendrobium</taxon>
    </lineage>
</organism>
<evidence type="ECO:0000313" key="1">
    <source>
        <dbReference type="EMBL" id="KAL0909537.1"/>
    </source>
</evidence>
<evidence type="ECO:0000313" key="2">
    <source>
        <dbReference type="Proteomes" id="UP001552299"/>
    </source>
</evidence>
<comment type="caution">
    <text evidence="1">The sequence shown here is derived from an EMBL/GenBank/DDBJ whole genome shotgun (WGS) entry which is preliminary data.</text>
</comment>
<sequence>MGWLLSTDREQLKGRSVGSYTQIEGGLQLGSSWRSGKKRRRLQHRDFKWKRVGSSKVRVG</sequence>
<keyword evidence="2" id="KW-1185">Reference proteome</keyword>
<dbReference type="Proteomes" id="UP001552299">
    <property type="component" value="Unassembled WGS sequence"/>
</dbReference>
<accession>A0ABD0UGV4</accession>